<dbReference type="RefSeq" id="WP_350775854.1">
    <property type="nucleotide sequence ID" value="NZ_JBEPEK010000002.1"/>
</dbReference>
<dbReference type="SUPFAM" id="SSF69318">
    <property type="entry name" value="Integrin alpha N-terminal domain"/>
    <property type="match status" value="2"/>
</dbReference>
<dbReference type="PANTHER" id="PTHR23220">
    <property type="entry name" value="INTEGRIN ALPHA"/>
    <property type="match status" value="1"/>
</dbReference>
<dbReference type="PANTHER" id="PTHR23220:SF83">
    <property type="entry name" value="INTEGRIN ALPHA-PS3-RELATED"/>
    <property type="match status" value="1"/>
</dbReference>
<sequence>MRIRTAATLAALLTAGLVPLAGPASAAPAKYADDFNGDGYHDLATAAPGATVGGKADAGAVVVNYGSRSGIKASNRTVVTQNSAGVPGTAEKGDEFGSALAFGDLNRDGYADLVVGSRGEDGKAGSVTIVWGSRKGLTGGRIVADPARSSHHRFGMSLAVGDFTADGRADLAVGSTGADVQIFRGGFTKTAGAASRTWVVPSMETGDSYGSRSLASGDINADGVADLVVSGRFRSGSGEWVDGNLVYRGDQSRPKALRTLADGGRQRAVLGDVNGDGYDDVITSDVVVTGDKVGPGRVIVYLGGAHGMSPYPPAVLSQDSPGVPGAGRAPGTSSFGAALSVGDVDGDGYADVAVGTPYEGVTTAPQTGTVTLLRGSAARLTGQGATRWTQNTPGVPDLNEADDFWGSAVHLADLDGDGRADLAVGARHENGGQGAVWTLPGSATGPTTTGAVSFHATAVGVSGTSAQLGSLFGQ</sequence>
<gene>
    <name evidence="5" type="ORF">ABT404_00420</name>
</gene>
<accession>A0ABV1WN92</accession>
<dbReference type="Proteomes" id="UP001474181">
    <property type="component" value="Unassembled WGS sequence"/>
</dbReference>
<dbReference type="SMART" id="SM00191">
    <property type="entry name" value="Int_alpha"/>
    <property type="match status" value="6"/>
</dbReference>
<dbReference type="PROSITE" id="PS51470">
    <property type="entry name" value="FG_GAP"/>
    <property type="match status" value="3"/>
</dbReference>
<dbReference type="InterPro" id="IPR028994">
    <property type="entry name" value="Integrin_alpha_N"/>
</dbReference>
<dbReference type="InterPro" id="IPR013519">
    <property type="entry name" value="Int_alpha_beta-p"/>
</dbReference>
<keyword evidence="1 4" id="KW-0732">Signal</keyword>
<dbReference type="Pfam" id="PF01839">
    <property type="entry name" value="FG-GAP"/>
    <property type="match status" value="5"/>
</dbReference>
<evidence type="ECO:0000256" key="4">
    <source>
        <dbReference type="SAM" id="SignalP"/>
    </source>
</evidence>
<keyword evidence="3" id="KW-0325">Glycoprotein</keyword>
<feature type="signal peptide" evidence="4">
    <location>
        <begin position="1"/>
        <end position="26"/>
    </location>
</feature>
<dbReference type="PRINTS" id="PR01185">
    <property type="entry name" value="INTEGRINA"/>
</dbReference>
<dbReference type="InterPro" id="IPR000413">
    <property type="entry name" value="Integrin_alpha"/>
</dbReference>
<evidence type="ECO:0000256" key="2">
    <source>
        <dbReference type="ARBA" id="ARBA00022737"/>
    </source>
</evidence>
<dbReference type="EMBL" id="JBEPEK010000002">
    <property type="protein sequence ID" value="MER7177960.1"/>
    <property type="molecule type" value="Genomic_DNA"/>
</dbReference>
<keyword evidence="2" id="KW-0677">Repeat</keyword>
<proteinExistence type="predicted"/>
<organism evidence="5 6">
    <name type="scientific">Streptomyces hyaluromycini</name>
    <dbReference type="NCBI Taxonomy" id="1377993"/>
    <lineage>
        <taxon>Bacteria</taxon>
        <taxon>Bacillati</taxon>
        <taxon>Actinomycetota</taxon>
        <taxon>Actinomycetes</taxon>
        <taxon>Kitasatosporales</taxon>
        <taxon>Streptomycetaceae</taxon>
        <taxon>Streptomyces</taxon>
    </lineage>
</organism>
<keyword evidence="6" id="KW-1185">Reference proteome</keyword>
<comment type="caution">
    <text evidence="5">The sequence shown here is derived from an EMBL/GenBank/DDBJ whole genome shotgun (WGS) entry which is preliminary data.</text>
</comment>
<name>A0ABV1WN92_9ACTN</name>
<dbReference type="InterPro" id="IPR013517">
    <property type="entry name" value="FG-GAP"/>
</dbReference>
<dbReference type="Gene3D" id="2.130.10.130">
    <property type="entry name" value="Integrin alpha, N-terminal"/>
    <property type="match status" value="3"/>
</dbReference>
<evidence type="ECO:0000256" key="1">
    <source>
        <dbReference type="ARBA" id="ARBA00022729"/>
    </source>
</evidence>
<evidence type="ECO:0000313" key="5">
    <source>
        <dbReference type="EMBL" id="MER7177960.1"/>
    </source>
</evidence>
<reference evidence="5 6" key="1">
    <citation type="submission" date="2024-06" db="EMBL/GenBank/DDBJ databases">
        <title>The Natural Products Discovery Center: Release of the First 8490 Sequenced Strains for Exploring Actinobacteria Biosynthetic Diversity.</title>
        <authorList>
            <person name="Kalkreuter E."/>
            <person name="Kautsar S.A."/>
            <person name="Yang D."/>
            <person name="Bader C.D."/>
            <person name="Teijaro C.N."/>
            <person name="Fluegel L."/>
            <person name="Davis C.M."/>
            <person name="Simpson J.R."/>
            <person name="Lauterbach L."/>
            <person name="Steele A.D."/>
            <person name="Gui C."/>
            <person name="Meng S."/>
            <person name="Li G."/>
            <person name="Viehrig K."/>
            <person name="Ye F."/>
            <person name="Su P."/>
            <person name="Kiefer A.F."/>
            <person name="Nichols A."/>
            <person name="Cepeda A.J."/>
            <person name="Yan W."/>
            <person name="Fan B."/>
            <person name="Jiang Y."/>
            <person name="Adhikari A."/>
            <person name="Zheng C.-J."/>
            <person name="Schuster L."/>
            <person name="Cowan T.M."/>
            <person name="Smanski M.J."/>
            <person name="Chevrette M.G."/>
            <person name="De Carvalho L.P.S."/>
            <person name="Shen B."/>
        </authorList>
    </citation>
    <scope>NUCLEOTIDE SEQUENCE [LARGE SCALE GENOMIC DNA]</scope>
    <source>
        <strain evidence="5 6">NPDC000234</strain>
    </source>
</reference>
<protein>
    <submittedName>
        <fullName evidence="5">FG-GAP-like repeat-containing protein</fullName>
    </submittedName>
</protein>
<evidence type="ECO:0000256" key="3">
    <source>
        <dbReference type="ARBA" id="ARBA00023180"/>
    </source>
</evidence>
<evidence type="ECO:0000313" key="6">
    <source>
        <dbReference type="Proteomes" id="UP001474181"/>
    </source>
</evidence>
<feature type="chain" id="PRO_5046828801" evidence="4">
    <location>
        <begin position="27"/>
        <end position="474"/>
    </location>
</feature>